<dbReference type="GO" id="GO:0016747">
    <property type="term" value="F:acyltransferase activity, transferring groups other than amino-acyl groups"/>
    <property type="evidence" value="ECO:0007669"/>
    <property type="project" value="InterPro"/>
</dbReference>
<feature type="domain" description="HTH marR-type" evidence="3">
    <location>
        <begin position="1"/>
        <end position="143"/>
    </location>
</feature>
<evidence type="ECO:0000313" key="5">
    <source>
        <dbReference type="EMBL" id="RYU14593.1"/>
    </source>
</evidence>
<keyword evidence="2" id="KW-0012">Acyltransferase</keyword>
<evidence type="ECO:0000256" key="1">
    <source>
        <dbReference type="ARBA" id="ARBA00022679"/>
    </source>
</evidence>
<feature type="domain" description="N-acetyltransferase" evidence="4">
    <location>
        <begin position="150"/>
        <end position="300"/>
    </location>
</feature>
<dbReference type="Proteomes" id="UP000291189">
    <property type="component" value="Unassembled WGS sequence"/>
</dbReference>
<keyword evidence="6" id="KW-1185">Reference proteome</keyword>
<dbReference type="GO" id="GO:0003700">
    <property type="term" value="F:DNA-binding transcription factor activity"/>
    <property type="evidence" value="ECO:0007669"/>
    <property type="project" value="InterPro"/>
</dbReference>
<reference evidence="5 6" key="1">
    <citation type="submission" date="2019-01" db="EMBL/GenBank/DDBJ databases">
        <title>Nocardioides guangzhouensis sp. nov., an actinobacterium isolated from soil.</title>
        <authorList>
            <person name="Fu Y."/>
            <person name="Cai Y."/>
            <person name="Lin Z."/>
            <person name="Chen P."/>
        </authorList>
    </citation>
    <scope>NUCLEOTIDE SEQUENCE [LARGE SCALE GENOMIC DNA]</scope>
    <source>
        <strain evidence="5 6">NBRC 105384</strain>
    </source>
</reference>
<dbReference type="Pfam" id="PF00583">
    <property type="entry name" value="Acetyltransf_1"/>
    <property type="match status" value="1"/>
</dbReference>
<dbReference type="SUPFAM" id="SSF55729">
    <property type="entry name" value="Acyl-CoA N-acyltransferases (Nat)"/>
    <property type="match status" value="1"/>
</dbReference>
<dbReference type="InterPro" id="IPR000835">
    <property type="entry name" value="HTH_MarR-typ"/>
</dbReference>
<sequence length="300" mass="33055">MVRETVPGEDVARVRSFNRTVTQRVGALQDDYLSRHRSLGACRLLWEVDAAPAPVDVRDLRARLGLDSGYVSRLLGSLRDDGLVELSADPDDQRVRVVRATDAGRTERRVLDRASDELAASLLAPLPPEDRSRLVDAMRTVERLLVRGLVRIEPADPRSAESLLALRAYFAELDARFEHGFDPGASLVAADDELTGDRGVLLVARLHDEVVAAGGVKTPPGEPALLKRMWVSDRTRGLGVGRMLLAALEDEARRRGAHVVRLDTNGTLTEAIAMYRACGYVEVDDFNGEPYADHWFAKDL</sequence>
<evidence type="ECO:0000259" key="3">
    <source>
        <dbReference type="PROSITE" id="PS50995"/>
    </source>
</evidence>
<dbReference type="Gene3D" id="3.40.630.30">
    <property type="match status" value="1"/>
</dbReference>
<dbReference type="Gene3D" id="1.10.10.10">
    <property type="entry name" value="Winged helix-like DNA-binding domain superfamily/Winged helix DNA-binding domain"/>
    <property type="match status" value="1"/>
</dbReference>
<dbReference type="PANTHER" id="PTHR43877">
    <property type="entry name" value="AMINOALKYLPHOSPHONATE N-ACETYLTRANSFERASE-RELATED-RELATED"/>
    <property type="match status" value="1"/>
</dbReference>
<name>A0A4Q5J7R6_9ACTN</name>
<evidence type="ECO:0000259" key="4">
    <source>
        <dbReference type="PROSITE" id="PS51186"/>
    </source>
</evidence>
<dbReference type="CDD" id="cd04301">
    <property type="entry name" value="NAT_SF"/>
    <property type="match status" value="1"/>
</dbReference>
<evidence type="ECO:0000313" key="6">
    <source>
        <dbReference type="Proteomes" id="UP000291189"/>
    </source>
</evidence>
<dbReference type="RefSeq" id="WP_129985477.1">
    <property type="nucleotide sequence ID" value="NZ_SDPU01000010.1"/>
</dbReference>
<comment type="caution">
    <text evidence="5">The sequence shown here is derived from an EMBL/GenBank/DDBJ whole genome shotgun (WGS) entry which is preliminary data.</text>
</comment>
<evidence type="ECO:0000256" key="2">
    <source>
        <dbReference type="ARBA" id="ARBA00023315"/>
    </source>
</evidence>
<dbReference type="PANTHER" id="PTHR43877:SF2">
    <property type="entry name" value="AMINOALKYLPHOSPHONATE N-ACETYLTRANSFERASE-RELATED"/>
    <property type="match status" value="1"/>
</dbReference>
<accession>A0A4Q5J7R6</accession>
<dbReference type="SMART" id="SM00347">
    <property type="entry name" value="HTH_MARR"/>
    <property type="match status" value="1"/>
</dbReference>
<dbReference type="OrthoDB" id="70840at2"/>
<dbReference type="InterPro" id="IPR050832">
    <property type="entry name" value="Bact_Acetyltransf"/>
</dbReference>
<dbReference type="Pfam" id="PF12802">
    <property type="entry name" value="MarR_2"/>
    <property type="match status" value="1"/>
</dbReference>
<dbReference type="InterPro" id="IPR036388">
    <property type="entry name" value="WH-like_DNA-bd_sf"/>
</dbReference>
<dbReference type="PROSITE" id="PS51186">
    <property type="entry name" value="GNAT"/>
    <property type="match status" value="1"/>
</dbReference>
<dbReference type="InterPro" id="IPR036390">
    <property type="entry name" value="WH_DNA-bd_sf"/>
</dbReference>
<dbReference type="SUPFAM" id="SSF46785">
    <property type="entry name" value="Winged helix' DNA-binding domain"/>
    <property type="match status" value="1"/>
</dbReference>
<keyword evidence="1" id="KW-0808">Transferase</keyword>
<dbReference type="EMBL" id="SDPU01000010">
    <property type="protein sequence ID" value="RYU14593.1"/>
    <property type="molecule type" value="Genomic_DNA"/>
</dbReference>
<gene>
    <name evidence="5" type="ORF">ETU37_03515</name>
</gene>
<organism evidence="5 6">
    <name type="scientific">Nocardioides iriomotensis</name>
    <dbReference type="NCBI Taxonomy" id="715784"/>
    <lineage>
        <taxon>Bacteria</taxon>
        <taxon>Bacillati</taxon>
        <taxon>Actinomycetota</taxon>
        <taxon>Actinomycetes</taxon>
        <taxon>Propionibacteriales</taxon>
        <taxon>Nocardioidaceae</taxon>
        <taxon>Nocardioides</taxon>
    </lineage>
</organism>
<dbReference type="AlphaFoldDB" id="A0A4Q5J7R6"/>
<proteinExistence type="predicted"/>
<protein>
    <submittedName>
        <fullName evidence="5">MarR family transcriptional regulator</fullName>
    </submittedName>
</protein>
<dbReference type="InterPro" id="IPR016181">
    <property type="entry name" value="Acyl_CoA_acyltransferase"/>
</dbReference>
<dbReference type="InterPro" id="IPR000182">
    <property type="entry name" value="GNAT_dom"/>
</dbReference>
<dbReference type="PROSITE" id="PS50995">
    <property type="entry name" value="HTH_MARR_2"/>
    <property type="match status" value="1"/>
</dbReference>